<keyword evidence="2" id="KW-1185">Reference proteome</keyword>
<accession>A0ABN9XYS9</accession>
<name>A0ABN9XYS9_9DINO</name>
<dbReference type="Proteomes" id="UP001189429">
    <property type="component" value="Unassembled WGS sequence"/>
</dbReference>
<comment type="caution">
    <text evidence="1">The sequence shown here is derived from an EMBL/GenBank/DDBJ whole genome shotgun (WGS) entry which is preliminary data.</text>
</comment>
<evidence type="ECO:0000313" key="1">
    <source>
        <dbReference type="EMBL" id="CAK0905306.1"/>
    </source>
</evidence>
<protein>
    <submittedName>
        <fullName evidence="1">Uncharacterized protein</fullName>
    </submittedName>
</protein>
<proteinExistence type="predicted"/>
<evidence type="ECO:0000313" key="2">
    <source>
        <dbReference type="Proteomes" id="UP001189429"/>
    </source>
</evidence>
<reference evidence="1" key="1">
    <citation type="submission" date="2023-10" db="EMBL/GenBank/DDBJ databases">
        <authorList>
            <person name="Chen Y."/>
            <person name="Shah S."/>
            <person name="Dougan E. K."/>
            <person name="Thang M."/>
            <person name="Chan C."/>
        </authorList>
    </citation>
    <scope>NUCLEOTIDE SEQUENCE [LARGE SCALE GENOMIC DNA]</scope>
</reference>
<gene>
    <name evidence="1" type="ORF">PCOR1329_LOCUS81048</name>
</gene>
<feature type="non-terminal residue" evidence="1">
    <location>
        <position position="157"/>
    </location>
</feature>
<dbReference type="EMBL" id="CAUYUJ010021536">
    <property type="protein sequence ID" value="CAK0905306.1"/>
    <property type="molecule type" value="Genomic_DNA"/>
</dbReference>
<organism evidence="1 2">
    <name type="scientific">Prorocentrum cordatum</name>
    <dbReference type="NCBI Taxonomy" id="2364126"/>
    <lineage>
        <taxon>Eukaryota</taxon>
        <taxon>Sar</taxon>
        <taxon>Alveolata</taxon>
        <taxon>Dinophyceae</taxon>
        <taxon>Prorocentrales</taxon>
        <taxon>Prorocentraceae</taxon>
        <taxon>Prorocentrum</taxon>
    </lineage>
</organism>
<sequence>MALELKPAFEIIGPGGVNLHIGIREVKGEQIFGFKSSNRLAGNLLLHGLRSKARDRPSSWTTLVNDVRKPKGDACHSECKVRNKHWTREALARLLVTEDTLKEVTLFAIGDEPSATSRVVDDGAEASKNLRLDKRGNSVESAAVKTQSWQVGGCEVE</sequence>